<dbReference type="Pfam" id="PF13385">
    <property type="entry name" value="Laminin_G_3"/>
    <property type="match status" value="1"/>
</dbReference>
<proteinExistence type="predicted"/>
<feature type="domain" description="DUF4983" evidence="1">
    <location>
        <begin position="489"/>
        <end position="571"/>
    </location>
</feature>
<protein>
    <submittedName>
        <fullName evidence="2">DUF4983 domain-containing protein</fullName>
    </submittedName>
</protein>
<sequence length="577" mass="62552">MRNIPFRIFQGTLALLCAGIFTTLPGCVKEIPDKPYYDTDSSRQQFGNIKLKKKKVLLIGIDGANASVVKDLNPPVIKDLLPASIYSFNGLADTSVSVASSWATMTTGVRYDLHRIYDSSLIPLTDKGGHADVKYYESFISTVKLDDIATKVTVITRWEDMTSFLLSSADKVVNTSPAAGDQGVEDAALANLKESGADITLVNFSAPAVAGQTSGFSAANPAYTKAILDTDTRIGKLLAAMKARSTFADEDWLVVIQSTGGGYGTRLGSHKAEARYTFSIYYSPSLIAAEYTKVHKIADEVVRFNGGASDYVRAVNNDGGLYNVGTGAITIEAKVRFNKNAAGKYEWSFPPFISKIAVRSGNTPGWAMFRNGDKIVWFVGDGNNKSELLSKSLPDGNWHTVTGVAYKEGAQYKTTFYIDGENKLTGSITSTPTGNVSTTASFILGYITDPFTNATNNTDLYMADVRVWNTVLTDQEIKDWAYNTGDLGAHPKIANLVGYWPGQEGSGGVLKDLSPSKKDFTLQGNYTWNFMGNTFDAASANPPSLIDVVPSVYYWLGITLEGNKKPAGTNWLKLKVQ</sequence>
<dbReference type="AlphaFoldDB" id="A0A3N4Q015"/>
<dbReference type="InterPro" id="IPR017850">
    <property type="entry name" value="Alkaline_phosphatase_core_sf"/>
</dbReference>
<dbReference type="RefSeq" id="WP_123845020.1">
    <property type="nucleotide sequence ID" value="NZ_RPDH01000001.1"/>
</dbReference>
<dbReference type="Pfam" id="PF16356">
    <property type="entry name" value="DUF4983"/>
    <property type="match status" value="1"/>
</dbReference>
<dbReference type="InterPro" id="IPR013320">
    <property type="entry name" value="ConA-like_dom_sf"/>
</dbReference>
<dbReference type="SUPFAM" id="SSF53649">
    <property type="entry name" value="Alkaline phosphatase-like"/>
    <property type="match status" value="1"/>
</dbReference>
<dbReference type="InterPro" id="IPR032309">
    <property type="entry name" value="DUF4983"/>
</dbReference>
<dbReference type="GO" id="GO:0005975">
    <property type="term" value="P:carbohydrate metabolic process"/>
    <property type="evidence" value="ECO:0007669"/>
    <property type="project" value="UniProtKB-ARBA"/>
</dbReference>
<name>A0A3N4Q015_9BACT</name>
<dbReference type="SUPFAM" id="SSF49899">
    <property type="entry name" value="Concanavalin A-like lectins/glucanases"/>
    <property type="match status" value="1"/>
</dbReference>
<comment type="caution">
    <text evidence="2">The sequence shown here is derived from an EMBL/GenBank/DDBJ whole genome shotgun (WGS) entry which is preliminary data.</text>
</comment>
<dbReference type="Proteomes" id="UP000278351">
    <property type="component" value="Unassembled WGS sequence"/>
</dbReference>
<reference evidence="2 3" key="1">
    <citation type="submission" date="2018-11" db="EMBL/GenBank/DDBJ databases">
        <title>Chitinophaga lutea sp.nov., isolate from arsenic contaminated soil.</title>
        <authorList>
            <person name="Zong Y."/>
        </authorList>
    </citation>
    <scope>NUCLEOTIDE SEQUENCE [LARGE SCALE GENOMIC DNA]</scope>
    <source>
        <strain evidence="2 3">ZY74</strain>
    </source>
</reference>
<dbReference type="Gene3D" id="2.60.120.200">
    <property type="match status" value="1"/>
</dbReference>
<dbReference type="OrthoDB" id="279982at2"/>
<gene>
    <name evidence="2" type="ORF">EGT74_02850</name>
</gene>
<evidence type="ECO:0000313" key="3">
    <source>
        <dbReference type="Proteomes" id="UP000278351"/>
    </source>
</evidence>
<accession>A0A3N4Q015</accession>
<organism evidence="2 3">
    <name type="scientific">Chitinophaga lutea</name>
    <dbReference type="NCBI Taxonomy" id="2488634"/>
    <lineage>
        <taxon>Bacteria</taxon>
        <taxon>Pseudomonadati</taxon>
        <taxon>Bacteroidota</taxon>
        <taxon>Chitinophagia</taxon>
        <taxon>Chitinophagales</taxon>
        <taxon>Chitinophagaceae</taxon>
        <taxon>Chitinophaga</taxon>
    </lineage>
</organism>
<evidence type="ECO:0000259" key="1">
    <source>
        <dbReference type="Pfam" id="PF16356"/>
    </source>
</evidence>
<dbReference type="Gene3D" id="3.40.720.10">
    <property type="entry name" value="Alkaline Phosphatase, subunit A"/>
    <property type="match status" value="2"/>
</dbReference>
<keyword evidence="3" id="KW-1185">Reference proteome</keyword>
<dbReference type="GO" id="GO:0004553">
    <property type="term" value="F:hydrolase activity, hydrolyzing O-glycosyl compounds"/>
    <property type="evidence" value="ECO:0007669"/>
    <property type="project" value="UniProtKB-ARBA"/>
</dbReference>
<evidence type="ECO:0000313" key="2">
    <source>
        <dbReference type="EMBL" id="RPE12509.1"/>
    </source>
</evidence>
<dbReference type="EMBL" id="RPDH01000001">
    <property type="protein sequence ID" value="RPE12509.1"/>
    <property type="molecule type" value="Genomic_DNA"/>
</dbReference>